<evidence type="ECO:0000313" key="2">
    <source>
        <dbReference type="EMBL" id="EEU44580.1"/>
    </source>
</evidence>
<gene>
    <name evidence="2" type="ORF">NECHADRAFT_85259</name>
</gene>
<dbReference type="eggNOG" id="KOG1075">
    <property type="taxonomic scope" value="Eukaryota"/>
</dbReference>
<proteinExistence type="predicted"/>
<dbReference type="GeneID" id="9674712"/>
<dbReference type="InParanoid" id="C7YVF6"/>
<dbReference type="EMBL" id="GG698900">
    <property type="protein sequence ID" value="EEU44580.1"/>
    <property type="molecule type" value="Genomic_DNA"/>
</dbReference>
<dbReference type="Proteomes" id="UP000005206">
    <property type="component" value="Chromosome 9"/>
</dbReference>
<dbReference type="KEGG" id="nhe:NECHADRAFT_85259"/>
<feature type="region of interest" description="Disordered" evidence="1">
    <location>
        <begin position="143"/>
        <end position="192"/>
    </location>
</feature>
<organism evidence="2 3">
    <name type="scientific">Fusarium vanettenii (strain ATCC MYA-4622 / CBS 123669 / FGSC 9596 / NRRL 45880 / 77-13-4)</name>
    <name type="common">Fusarium solani subsp. pisi</name>
    <dbReference type="NCBI Taxonomy" id="660122"/>
    <lineage>
        <taxon>Eukaryota</taxon>
        <taxon>Fungi</taxon>
        <taxon>Dikarya</taxon>
        <taxon>Ascomycota</taxon>
        <taxon>Pezizomycotina</taxon>
        <taxon>Sordariomycetes</taxon>
        <taxon>Hypocreomycetidae</taxon>
        <taxon>Hypocreales</taxon>
        <taxon>Nectriaceae</taxon>
        <taxon>Fusarium</taxon>
        <taxon>Fusarium solani species complex</taxon>
        <taxon>Fusarium vanettenii</taxon>
    </lineage>
</organism>
<feature type="compositionally biased region" description="Acidic residues" evidence="1">
    <location>
        <begin position="149"/>
        <end position="169"/>
    </location>
</feature>
<evidence type="ECO:0000313" key="3">
    <source>
        <dbReference type="Proteomes" id="UP000005206"/>
    </source>
</evidence>
<accession>C7YVF6</accession>
<dbReference type="RefSeq" id="XP_003050293.1">
    <property type="nucleotide sequence ID" value="XM_003050247.1"/>
</dbReference>
<dbReference type="AlphaFoldDB" id="C7YVF6"/>
<dbReference type="VEuPathDB" id="FungiDB:NECHADRAFT_85259"/>
<name>C7YVF6_FUSV7</name>
<keyword evidence="3" id="KW-1185">Reference proteome</keyword>
<dbReference type="OMA" id="WDIPARE"/>
<dbReference type="OrthoDB" id="5062850at2759"/>
<dbReference type="HOGENOM" id="CLU_038958_0_0_1"/>
<feature type="compositionally biased region" description="Basic and acidic residues" evidence="1">
    <location>
        <begin position="178"/>
        <end position="192"/>
    </location>
</feature>
<evidence type="ECO:0000256" key="1">
    <source>
        <dbReference type="SAM" id="MobiDB-lite"/>
    </source>
</evidence>
<reference evidence="2 3" key="1">
    <citation type="journal article" date="2009" name="PLoS Genet.">
        <title>The genome of Nectria haematococca: contribution of supernumerary chromosomes to gene expansion.</title>
        <authorList>
            <person name="Coleman J.J."/>
            <person name="Rounsley S.D."/>
            <person name="Rodriguez-Carres M."/>
            <person name="Kuo A."/>
            <person name="Wasmann C.C."/>
            <person name="Grimwood J."/>
            <person name="Schmutz J."/>
            <person name="Taga M."/>
            <person name="White G.J."/>
            <person name="Zhou S."/>
            <person name="Schwartz D.C."/>
            <person name="Freitag M."/>
            <person name="Ma L.J."/>
            <person name="Danchin E.G."/>
            <person name="Henrissat B."/>
            <person name="Coutinho P.M."/>
            <person name="Nelson D.R."/>
            <person name="Straney D."/>
            <person name="Napoli C.A."/>
            <person name="Barker B.M."/>
            <person name="Gribskov M."/>
            <person name="Rep M."/>
            <person name="Kroken S."/>
            <person name="Molnar I."/>
            <person name="Rensing C."/>
            <person name="Kennell J.C."/>
            <person name="Zamora J."/>
            <person name="Farman M.L."/>
            <person name="Selker E.U."/>
            <person name="Salamov A."/>
            <person name="Shapiro H."/>
            <person name="Pangilinan J."/>
            <person name="Lindquist E."/>
            <person name="Lamers C."/>
            <person name="Grigoriev I.V."/>
            <person name="Geiser D.M."/>
            <person name="Covert S.F."/>
            <person name="Temporini E."/>
            <person name="Vanetten H.D."/>
        </authorList>
    </citation>
    <scope>NUCLEOTIDE SEQUENCE [LARGE SCALE GENOMIC DNA]</scope>
    <source>
        <strain evidence="3">ATCC MYA-4622 / CBS 123669 / FGSC 9596 / NRRL 45880 / 77-13-4</strain>
    </source>
</reference>
<sequence length="606" mass="69808">MANLVTLPFELRARIFHYYFKVDGGYVFNGDSEKLTTADNNPIDLALIYTCRSVANETRNMPLTINTITFSTLYREDWRGLAGCFNAVSTYHRLLEADLVVRLARFMTPDMYSQLALKFPTLAPQIQKESRHHENCLAHYETGRWPSDSESESDSDSDSDSDYESEGNLDDIFGPDSDSEKEKTNPSDGCYEWRHGRSTQSYRFWYEKHLQLGGSENFYRSLGSIDHDKIGHLLRHDWEGGSWAIQAAMSYCLRLLAEKERAEFARLVYGALPGWVDTYPAHELLDLRFEPWAIPSLSEVARATSRFKADVAWKLLEPWYYTPPMAYNPPGVYDRLHPPTGVRCREKIRFSAAATAIRFLQRLPASQRLQIRNLVLHEDHRSVGTPSTHAQGLAPFFKENPRLRVVRRVSVLGCIEGSLGNPQKAAQRLQEQKDGRSNPARVFDLLRFPWRLAEWLVDALAVTDVGIPAESFTFILEAGPHADFCTDIFQQAIHRDIAWDRAYKACINRGLIVCRPSQRLRRVVDQGLEEAMEHLLNQTSFLRSDFNPGHPWNFENLVEETSHLDNLRWTNKWAFRQPWNLDFPPTLDIAKSYSDNFEIQTEDDYL</sequence>
<protein>
    <submittedName>
        <fullName evidence="2">Uncharacterized protein</fullName>
    </submittedName>
</protein>